<dbReference type="GO" id="GO:0003964">
    <property type="term" value="F:RNA-directed DNA polymerase activity"/>
    <property type="evidence" value="ECO:0007669"/>
    <property type="project" value="UniProtKB-KW"/>
</dbReference>
<gene>
    <name evidence="3" type="ORF">Lnau_2367</name>
</gene>
<keyword evidence="4" id="KW-1185">Reference proteome</keyword>
<proteinExistence type="inferred from homology"/>
<dbReference type="AlphaFoldDB" id="A0A0W0WKA0"/>
<dbReference type="PROSITE" id="PS50878">
    <property type="entry name" value="RT_POL"/>
    <property type="match status" value="1"/>
</dbReference>
<keyword evidence="3" id="KW-0548">Nucleotidyltransferase</keyword>
<sequence length="366" mass="42003">MSIHSIDGEPWKTKLDRISELSAGDKSIKFNNLGHLIDISMLKEQYHLLEGNKAVGIDGITKIAYGERLEENLKQLLARIRKGTYNPQPAKWIEIPKEDGSKRPLAIACLEDKLVQSTVNVILASIFEPLFLNCSYGFRPGKSCHDALRALNQSTFHYWDGAIVEIDLRQCFNSISHEKLMGCLSNKISDKRFLRLVTILLKTPTLQGKQVIPNQKGCPQGSILSPILCNIYLHEVIDSWFAQIRQTHLRGKAELIRYCDDMVFVFQRKEDAERFYNVLPKRLTKYELTLHEEKSQLICSGHAAAARSHNQGKRLPTYKFLGFTCYWGKTRNGYWRLKFIGKPDSNREYEALSKLIEEPVYSQENP</sequence>
<dbReference type="SUPFAM" id="SSF56672">
    <property type="entry name" value="DNA/RNA polymerases"/>
    <property type="match status" value="1"/>
</dbReference>
<keyword evidence="3" id="KW-0808">Transferase</keyword>
<comment type="caution">
    <text evidence="3">The sequence shown here is derived from an EMBL/GenBank/DDBJ whole genome shotgun (WGS) entry which is preliminary data.</text>
</comment>
<dbReference type="EMBL" id="LNYO01000024">
    <property type="protein sequence ID" value="KTD32719.1"/>
    <property type="molecule type" value="Genomic_DNA"/>
</dbReference>
<dbReference type="InterPro" id="IPR051083">
    <property type="entry name" value="GrpII_Intron_Splice-Mob/Def"/>
</dbReference>
<name>A0A0W0WKA0_9GAMM</name>
<dbReference type="InterPro" id="IPR043502">
    <property type="entry name" value="DNA/RNA_pol_sf"/>
</dbReference>
<dbReference type="Proteomes" id="UP000054725">
    <property type="component" value="Unassembled WGS sequence"/>
</dbReference>
<dbReference type="InterPro" id="IPR000477">
    <property type="entry name" value="RT_dom"/>
</dbReference>
<dbReference type="OrthoDB" id="9793236at2"/>
<protein>
    <submittedName>
        <fullName evidence="3">Reverse transcriptase (RNA-directed DNA polymerase)</fullName>
    </submittedName>
</protein>
<evidence type="ECO:0000256" key="1">
    <source>
        <dbReference type="ARBA" id="ARBA00034120"/>
    </source>
</evidence>
<keyword evidence="3" id="KW-0695">RNA-directed DNA polymerase</keyword>
<organism evidence="3 4">
    <name type="scientific">Legionella nautarum</name>
    <dbReference type="NCBI Taxonomy" id="45070"/>
    <lineage>
        <taxon>Bacteria</taxon>
        <taxon>Pseudomonadati</taxon>
        <taxon>Pseudomonadota</taxon>
        <taxon>Gammaproteobacteria</taxon>
        <taxon>Legionellales</taxon>
        <taxon>Legionellaceae</taxon>
        <taxon>Legionella</taxon>
    </lineage>
</organism>
<dbReference type="CDD" id="cd01651">
    <property type="entry name" value="RT_G2_intron"/>
    <property type="match status" value="1"/>
</dbReference>
<comment type="similarity">
    <text evidence="1">Belongs to the bacterial reverse transcriptase family.</text>
</comment>
<evidence type="ECO:0000259" key="2">
    <source>
        <dbReference type="PROSITE" id="PS50878"/>
    </source>
</evidence>
<dbReference type="PANTHER" id="PTHR34047:SF8">
    <property type="entry name" value="PROTEIN YKFC"/>
    <property type="match status" value="1"/>
</dbReference>
<dbReference type="InterPro" id="IPR043128">
    <property type="entry name" value="Rev_trsase/Diguanyl_cyclase"/>
</dbReference>
<accession>A0A0W0WKA0</accession>
<reference evidence="3 4" key="1">
    <citation type="submission" date="2015-11" db="EMBL/GenBank/DDBJ databases">
        <title>Genomic analysis of 38 Legionella species identifies large and diverse effector repertoires.</title>
        <authorList>
            <person name="Burstein D."/>
            <person name="Amaro F."/>
            <person name="Zusman T."/>
            <person name="Lifshitz Z."/>
            <person name="Cohen O."/>
            <person name="Gilbert J.A."/>
            <person name="Pupko T."/>
            <person name="Shuman H.A."/>
            <person name="Segal G."/>
        </authorList>
    </citation>
    <scope>NUCLEOTIDE SEQUENCE [LARGE SCALE GENOMIC DNA]</scope>
    <source>
        <strain evidence="3 4">ATCC 49506</strain>
    </source>
</reference>
<dbReference type="RefSeq" id="WP_058505370.1">
    <property type="nucleotide sequence ID" value="NZ_CAAAIF010000004.1"/>
</dbReference>
<evidence type="ECO:0000313" key="4">
    <source>
        <dbReference type="Proteomes" id="UP000054725"/>
    </source>
</evidence>
<dbReference type="PATRIC" id="fig|45070.6.peg.2500"/>
<dbReference type="Pfam" id="PF00078">
    <property type="entry name" value="RVT_1"/>
    <property type="match status" value="1"/>
</dbReference>
<feature type="domain" description="Reverse transcriptase" evidence="2">
    <location>
        <begin position="76"/>
        <end position="325"/>
    </location>
</feature>
<dbReference type="PANTHER" id="PTHR34047">
    <property type="entry name" value="NUCLEAR INTRON MATURASE 1, MITOCHONDRIAL-RELATED"/>
    <property type="match status" value="1"/>
</dbReference>
<evidence type="ECO:0000313" key="3">
    <source>
        <dbReference type="EMBL" id="KTD32719.1"/>
    </source>
</evidence>
<dbReference type="Gene3D" id="3.30.70.270">
    <property type="match status" value="1"/>
</dbReference>
<dbReference type="STRING" id="45070.Lnau_2367"/>